<evidence type="ECO:0000313" key="3">
    <source>
        <dbReference type="Proteomes" id="UP000663419"/>
    </source>
</evidence>
<feature type="region of interest" description="Disordered" evidence="1">
    <location>
        <begin position="236"/>
        <end position="257"/>
    </location>
</feature>
<sequence>MCDCPAYVSRVTCVRQFSNLGHLPPPTSKSYIYTYLCPGGSTFFSPPCSVSLFSISACLVPSFIQRALQLLWHHSFVLKTRLLNPPGEVNLRSFFYPWSYPALFCRFAASTLYEFLRIHFAICLPSASNSPLADLIMTSQVFSLPESDLRRAATQSKRVRDHNEKWALGFRDPKLTPLGHEIRNPGYTRIRPMPSQSSKACKTLRDLNQTEINKRFADKRAYFSYVVDQVLYDDHTHSDSSADSDNGPDDCDAANDPNVFYSFDAPTGPSQGSDVLSTALANAVKKFETQETEKLAREYEFVGSEEPSSSHGDGYMADDDDFEFISRADV</sequence>
<dbReference type="VEuPathDB" id="FungiDB:I7I53_04104"/>
<feature type="region of interest" description="Disordered" evidence="1">
    <location>
        <begin position="298"/>
        <end position="319"/>
    </location>
</feature>
<dbReference type="Proteomes" id="UP000663419">
    <property type="component" value="Chromosome 5"/>
</dbReference>
<accession>A0A8A1LS90</accession>
<evidence type="ECO:0000313" key="2">
    <source>
        <dbReference type="EMBL" id="QSS56015.1"/>
    </source>
</evidence>
<gene>
    <name evidence="2" type="primary">NIT65</name>
    <name evidence="2" type="ORF">I7I53_04104</name>
</gene>
<name>A0A8A1LS90_AJEC8</name>
<proteinExistence type="predicted"/>
<dbReference type="AlphaFoldDB" id="A0A8A1LS90"/>
<organism evidence="2 3">
    <name type="scientific">Ajellomyces capsulatus (strain H88)</name>
    <name type="common">Darling's disease fungus</name>
    <name type="synonym">Histoplasma capsulatum</name>
    <dbReference type="NCBI Taxonomy" id="544711"/>
    <lineage>
        <taxon>Eukaryota</taxon>
        <taxon>Fungi</taxon>
        <taxon>Dikarya</taxon>
        <taxon>Ascomycota</taxon>
        <taxon>Pezizomycotina</taxon>
        <taxon>Eurotiomycetes</taxon>
        <taxon>Eurotiomycetidae</taxon>
        <taxon>Onygenales</taxon>
        <taxon>Ajellomycetaceae</taxon>
        <taxon>Histoplasma</taxon>
    </lineage>
</organism>
<dbReference type="EMBL" id="CP069106">
    <property type="protein sequence ID" value="QSS56015.1"/>
    <property type="molecule type" value="Genomic_DNA"/>
</dbReference>
<protein>
    <submittedName>
        <fullName evidence="2">Nitrositive-stress induced transcript</fullName>
    </submittedName>
</protein>
<reference evidence="2" key="1">
    <citation type="submission" date="2021-01" db="EMBL/GenBank/DDBJ databases">
        <title>Chromosome-level genome assembly of a human fungal pathogen reveals clustering of transcriptionally co-regulated genes.</title>
        <authorList>
            <person name="Voorhies M."/>
            <person name="Cohen S."/>
            <person name="Shea T.P."/>
            <person name="Petrus S."/>
            <person name="Munoz J.F."/>
            <person name="Poplawski S."/>
            <person name="Goldman W.E."/>
            <person name="Michael T."/>
            <person name="Cuomo C.A."/>
            <person name="Sil A."/>
            <person name="Beyhan S."/>
        </authorList>
    </citation>
    <scope>NUCLEOTIDE SEQUENCE</scope>
    <source>
        <strain evidence="2">H88</strain>
    </source>
</reference>
<evidence type="ECO:0000256" key="1">
    <source>
        <dbReference type="SAM" id="MobiDB-lite"/>
    </source>
</evidence>